<evidence type="ECO:0000256" key="3">
    <source>
        <dbReference type="ARBA" id="ARBA00022989"/>
    </source>
</evidence>
<gene>
    <name evidence="7" type="ORF">RJ639_001070</name>
</gene>
<dbReference type="Pfam" id="PF00664">
    <property type="entry name" value="ABC_membrane"/>
    <property type="match status" value="1"/>
</dbReference>
<dbReference type="InterPro" id="IPR027417">
    <property type="entry name" value="P-loop_NTPase"/>
</dbReference>
<evidence type="ECO:0000256" key="2">
    <source>
        <dbReference type="ARBA" id="ARBA00022692"/>
    </source>
</evidence>
<dbReference type="GO" id="GO:0005743">
    <property type="term" value="C:mitochondrial inner membrane"/>
    <property type="evidence" value="ECO:0007669"/>
    <property type="project" value="TreeGrafter"/>
</dbReference>
<comment type="subcellular location">
    <subcellularLocation>
        <location evidence="1">Membrane</location>
        <topology evidence="1">Multi-pass membrane protein</topology>
    </subcellularLocation>
</comment>
<dbReference type="InterPro" id="IPR011527">
    <property type="entry name" value="ABC1_TM_dom"/>
</dbReference>
<name>A0AA89BN56_9ASTE</name>
<evidence type="ECO:0000313" key="8">
    <source>
        <dbReference type="Proteomes" id="UP001188597"/>
    </source>
</evidence>
<dbReference type="EMBL" id="JAVXUP010000015">
    <property type="protein sequence ID" value="KAK3042797.1"/>
    <property type="molecule type" value="Genomic_DNA"/>
</dbReference>
<dbReference type="SUPFAM" id="SSF90123">
    <property type="entry name" value="ABC transporter transmembrane region"/>
    <property type="match status" value="1"/>
</dbReference>
<evidence type="ECO:0000313" key="7">
    <source>
        <dbReference type="EMBL" id="KAK3042797.1"/>
    </source>
</evidence>
<feature type="transmembrane region" description="Helical" evidence="5">
    <location>
        <begin position="51"/>
        <end position="69"/>
    </location>
</feature>
<dbReference type="PANTHER" id="PTHR43394:SF1">
    <property type="entry name" value="ATP-BINDING CASSETTE SUB-FAMILY B MEMBER 10, MITOCHONDRIAL"/>
    <property type="match status" value="1"/>
</dbReference>
<dbReference type="GO" id="GO:0090374">
    <property type="term" value="P:oligopeptide export from mitochondrion"/>
    <property type="evidence" value="ECO:0007669"/>
    <property type="project" value="TreeGrafter"/>
</dbReference>
<dbReference type="Proteomes" id="UP001188597">
    <property type="component" value="Unassembled WGS sequence"/>
</dbReference>
<dbReference type="GO" id="GO:0015421">
    <property type="term" value="F:ABC-type oligopeptide transporter activity"/>
    <property type="evidence" value="ECO:0007669"/>
    <property type="project" value="TreeGrafter"/>
</dbReference>
<evidence type="ECO:0000256" key="4">
    <source>
        <dbReference type="ARBA" id="ARBA00023136"/>
    </source>
</evidence>
<feature type="domain" description="ABC transmembrane type-1" evidence="6">
    <location>
        <begin position="1"/>
        <end position="161"/>
    </location>
</feature>
<evidence type="ECO:0000259" key="6">
    <source>
        <dbReference type="PROSITE" id="PS50929"/>
    </source>
</evidence>
<keyword evidence="8" id="KW-1185">Reference proteome</keyword>
<keyword evidence="3 5" id="KW-1133">Transmembrane helix</keyword>
<organism evidence="7 8">
    <name type="scientific">Escallonia herrerae</name>
    <dbReference type="NCBI Taxonomy" id="1293975"/>
    <lineage>
        <taxon>Eukaryota</taxon>
        <taxon>Viridiplantae</taxon>
        <taxon>Streptophyta</taxon>
        <taxon>Embryophyta</taxon>
        <taxon>Tracheophyta</taxon>
        <taxon>Spermatophyta</taxon>
        <taxon>Magnoliopsida</taxon>
        <taxon>eudicotyledons</taxon>
        <taxon>Gunneridae</taxon>
        <taxon>Pentapetalae</taxon>
        <taxon>asterids</taxon>
        <taxon>campanulids</taxon>
        <taxon>Escalloniales</taxon>
        <taxon>Escalloniaceae</taxon>
        <taxon>Escallonia</taxon>
    </lineage>
</organism>
<dbReference type="PROSITE" id="PS50929">
    <property type="entry name" value="ABC_TM1F"/>
    <property type="match status" value="1"/>
</dbReference>
<accession>A0AA89BN56</accession>
<evidence type="ECO:0000256" key="5">
    <source>
        <dbReference type="SAM" id="Phobius"/>
    </source>
</evidence>
<reference evidence="7" key="1">
    <citation type="submission" date="2022-12" db="EMBL/GenBank/DDBJ databases">
        <title>Draft genome assemblies for two species of Escallonia (Escalloniales).</title>
        <authorList>
            <person name="Chanderbali A."/>
            <person name="Dervinis C."/>
            <person name="Anghel I."/>
            <person name="Soltis D."/>
            <person name="Soltis P."/>
            <person name="Zapata F."/>
        </authorList>
    </citation>
    <scope>NUCLEOTIDE SEQUENCE</scope>
    <source>
        <strain evidence="7">UCBG64.0493</strain>
        <tissue evidence="7">Leaf</tissue>
    </source>
</reference>
<dbReference type="AlphaFoldDB" id="A0AA89BN56"/>
<keyword evidence="4 5" id="KW-0472">Membrane</keyword>
<comment type="caution">
    <text evidence="7">The sequence shown here is derived from an EMBL/GenBank/DDBJ whole genome shotgun (WGS) entry which is preliminary data.</text>
</comment>
<protein>
    <recommendedName>
        <fullName evidence="6">ABC transmembrane type-1 domain-containing protein</fullName>
    </recommendedName>
</protein>
<dbReference type="GO" id="GO:0005524">
    <property type="term" value="F:ATP binding"/>
    <property type="evidence" value="ECO:0007669"/>
    <property type="project" value="InterPro"/>
</dbReference>
<dbReference type="InterPro" id="IPR039421">
    <property type="entry name" value="Type_1_exporter"/>
</dbReference>
<sequence length="202" mass="22402">MTNLRRALYSAVQHNELAWFEKPENSVGLLTSRIINETSTVKTIISDRMSVIVQCISSILVATTLSMVVNWRMGLVAWAAMPYHFIAGLIQAKSAKGFLGDSAAAHSELLALASESATNIKTIASFCHEEHILEKARLSLQKPLRKSRKESVKYRIIQVINSDAMIVMDKGKVVEMGTHSTLIAASEGVYSRFFQLQSMTEK</sequence>
<dbReference type="InterPro" id="IPR036640">
    <property type="entry name" value="ABC1_TM_sf"/>
</dbReference>
<proteinExistence type="predicted"/>
<dbReference type="Gene3D" id="1.20.1560.10">
    <property type="entry name" value="ABC transporter type 1, transmembrane domain"/>
    <property type="match status" value="1"/>
</dbReference>
<evidence type="ECO:0000256" key="1">
    <source>
        <dbReference type="ARBA" id="ARBA00004141"/>
    </source>
</evidence>
<dbReference type="PANTHER" id="PTHR43394">
    <property type="entry name" value="ATP-DEPENDENT PERMEASE MDL1, MITOCHONDRIAL"/>
    <property type="match status" value="1"/>
</dbReference>
<keyword evidence="2 5" id="KW-0812">Transmembrane</keyword>
<dbReference type="Gene3D" id="3.40.50.300">
    <property type="entry name" value="P-loop containing nucleotide triphosphate hydrolases"/>
    <property type="match status" value="1"/>
</dbReference>